<protein>
    <submittedName>
        <fullName evidence="1">Uncharacterized protein</fullName>
    </submittedName>
</protein>
<accession>A0ACC5PRD5</accession>
<organism evidence="1 2">
    <name type="scientific">Enterobacter agglomerans</name>
    <name type="common">Erwinia herbicola</name>
    <name type="synonym">Pantoea agglomerans</name>
    <dbReference type="NCBI Taxonomy" id="549"/>
    <lineage>
        <taxon>Bacteria</taxon>
        <taxon>Pseudomonadati</taxon>
        <taxon>Pseudomonadota</taxon>
        <taxon>Gammaproteobacteria</taxon>
        <taxon>Enterobacterales</taxon>
        <taxon>Erwiniaceae</taxon>
        <taxon>Pantoea</taxon>
        <taxon>Pantoea agglomerans group</taxon>
    </lineage>
</organism>
<dbReference type="Proteomes" id="UP000610459">
    <property type="component" value="Unassembled WGS sequence"/>
</dbReference>
<proteinExistence type="predicted"/>
<name>A0ACC5PRD5_ENTAG</name>
<keyword evidence="2" id="KW-1185">Reference proteome</keyword>
<sequence>MAGMAVTGLAMGTVVMAGMPEPVLMEMEEMGEAAAKKEVMEETAATVTVQATVETAATRDPAD</sequence>
<evidence type="ECO:0000313" key="1">
    <source>
        <dbReference type="EMBL" id="MBD8127688.1"/>
    </source>
</evidence>
<reference evidence="1 2" key="1">
    <citation type="journal article" date="2020" name="FEMS Microbiol. Ecol.">
        <title>Temporal dynamics of bacterial communities during seed development and maturation.</title>
        <authorList>
            <person name="Chesneau G."/>
            <person name="Torres-Cortes G."/>
            <person name="Briand M."/>
            <person name="Darrasse A."/>
            <person name="Preveaux A."/>
            <person name="Marais C."/>
            <person name="Jacques M.A."/>
            <person name="Shade A."/>
            <person name="Barret M."/>
        </authorList>
    </citation>
    <scope>NUCLEOTIDE SEQUENCE [LARGE SCALE GENOMIC DNA]</scope>
    <source>
        <strain evidence="1 2">CFBP13709</strain>
    </source>
</reference>
<gene>
    <name evidence="1" type="ORF">IFT41_16405</name>
</gene>
<comment type="caution">
    <text evidence="1">The sequence shown here is derived from an EMBL/GenBank/DDBJ whole genome shotgun (WGS) entry which is preliminary data.</text>
</comment>
<evidence type="ECO:0000313" key="2">
    <source>
        <dbReference type="Proteomes" id="UP000610459"/>
    </source>
</evidence>
<dbReference type="EMBL" id="JACYNR010000010">
    <property type="protein sequence ID" value="MBD8127688.1"/>
    <property type="molecule type" value="Genomic_DNA"/>
</dbReference>